<dbReference type="Gene3D" id="3.20.20.190">
    <property type="entry name" value="Phosphatidylinositol (PI) phosphodiesterase"/>
    <property type="match status" value="1"/>
</dbReference>
<feature type="signal peptide" evidence="7">
    <location>
        <begin position="1"/>
        <end position="23"/>
    </location>
</feature>
<dbReference type="GO" id="GO:0006629">
    <property type="term" value="P:lipid metabolic process"/>
    <property type="evidence" value="ECO:0007669"/>
    <property type="project" value="InterPro"/>
</dbReference>
<dbReference type="FunFam" id="3.20.20.190:FF:000009">
    <property type="entry name" value="Glycerophosphodiester phosphodiesterase, periplasmic"/>
    <property type="match status" value="1"/>
</dbReference>
<dbReference type="CDD" id="cd08600">
    <property type="entry name" value="GDPD_EcGlpQ_like"/>
    <property type="match status" value="1"/>
</dbReference>
<dbReference type="GO" id="GO:0042597">
    <property type="term" value="C:periplasmic space"/>
    <property type="evidence" value="ECO:0007669"/>
    <property type="project" value="TreeGrafter"/>
</dbReference>
<dbReference type="PANTHER" id="PTHR43620">
    <property type="entry name" value="GLYCEROPHOSPHORYL DIESTER PHOSPHODIESTERASE"/>
    <property type="match status" value="1"/>
</dbReference>
<reference evidence="9" key="2">
    <citation type="submission" date="2021-04" db="EMBL/GenBank/DDBJ databases">
        <authorList>
            <person name="Gilroy R."/>
        </authorList>
    </citation>
    <scope>NUCLEOTIDE SEQUENCE</scope>
    <source>
        <strain evidence="9">378</strain>
    </source>
</reference>
<evidence type="ECO:0000313" key="9">
    <source>
        <dbReference type="EMBL" id="MBU3843749.1"/>
    </source>
</evidence>
<dbReference type="PANTHER" id="PTHR43620:SF7">
    <property type="entry name" value="GLYCEROPHOSPHODIESTER PHOSPHODIESTERASE GDPD5-RELATED"/>
    <property type="match status" value="1"/>
</dbReference>
<proteinExistence type="inferred from homology"/>
<comment type="catalytic activity">
    <reaction evidence="6">
        <text>a sn-glycero-3-phosphodiester + H2O = an alcohol + sn-glycerol 3-phosphate + H(+)</text>
        <dbReference type="Rhea" id="RHEA:12969"/>
        <dbReference type="ChEBI" id="CHEBI:15377"/>
        <dbReference type="ChEBI" id="CHEBI:15378"/>
        <dbReference type="ChEBI" id="CHEBI:30879"/>
        <dbReference type="ChEBI" id="CHEBI:57597"/>
        <dbReference type="ChEBI" id="CHEBI:83408"/>
        <dbReference type="EC" id="3.1.4.46"/>
    </reaction>
</comment>
<dbReference type="Pfam" id="PF03009">
    <property type="entry name" value="GDPD"/>
    <property type="match status" value="1"/>
</dbReference>
<evidence type="ECO:0000313" key="10">
    <source>
        <dbReference type="Proteomes" id="UP000733611"/>
    </source>
</evidence>
<reference evidence="9" key="1">
    <citation type="journal article" date="2021" name="PeerJ">
        <title>Extensive microbial diversity within the chicken gut microbiome revealed by metagenomics and culture.</title>
        <authorList>
            <person name="Gilroy R."/>
            <person name="Ravi A."/>
            <person name="Getino M."/>
            <person name="Pursley I."/>
            <person name="Horton D.L."/>
            <person name="Alikhan N.F."/>
            <person name="Baker D."/>
            <person name="Gharbi K."/>
            <person name="Hall N."/>
            <person name="Watson M."/>
            <person name="Adriaenssens E.M."/>
            <person name="Foster-Nyarko E."/>
            <person name="Jarju S."/>
            <person name="Secka A."/>
            <person name="Antonio M."/>
            <person name="Oren A."/>
            <person name="Chaudhuri R.R."/>
            <person name="La Ragione R."/>
            <person name="Hildebrand F."/>
            <person name="Pallen M.J."/>
        </authorList>
    </citation>
    <scope>NUCLEOTIDE SEQUENCE</scope>
    <source>
        <strain evidence="9">378</strain>
    </source>
</reference>
<dbReference type="SUPFAM" id="SSF51695">
    <property type="entry name" value="PLC-like phosphodiesterases"/>
    <property type="match status" value="1"/>
</dbReference>
<comment type="caution">
    <text evidence="9">The sequence shown here is derived from an EMBL/GenBank/DDBJ whole genome shotgun (WGS) entry which is preliminary data.</text>
</comment>
<keyword evidence="4" id="KW-0319">Glycerol metabolism</keyword>
<dbReference type="AlphaFoldDB" id="A0A948WZ66"/>
<organism evidence="9 10">
    <name type="scientific">Candidatus Anaerobiospirillum pullicola</name>
    <dbReference type="NCBI Taxonomy" id="2838451"/>
    <lineage>
        <taxon>Bacteria</taxon>
        <taxon>Pseudomonadati</taxon>
        <taxon>Pseudomonadota</taxon>
        <taxon>Gammaproteobacteria</taxon>
        <taxon>Aeromonadales</taxon>
        <taxon>Succinivibrionaceae</taxon>
        <taxon>Anaerobiospirillum</taxon>
    </lineage>
</organism>
<evidence type="ECO:0000256" key="2">
    <source>
        <dbReference type="ARBA" id="ARBA00012247"/>
    </source>
</evidence>
<evidence type="ECO:0000256" key="4">
    <source>
        <dbReference type="ARBA" id="ARBA00022798"/>
    </source>
</evidence>
<dbReference type="Proteomes" id="UP000733611">
    <property type="component" value="Unassembled WGS sequence"/>
</dbReference>
<accession>A0A948WZ66</accession>
<dbReference type="NCBIfam" id="NF008354">
    <property type="entry name" value="PRK11143.1"/>
    <property type="match status" value="1"/>
</dbReference>
<dbReference type="EC" id="3.1.4.46" evidence="2"/>
<protein>
    <recommendedName>
        <fullName evidence="2">glycerophosphodiester phosphodiesterase</fullName>
        <ecNumber evidence="2">3.1.4.46</ecNumber>
    </recommendedName>
</protein>
<dbReference type="InterPro" id="IPR030395">
    <property type="entry name" value="GP_PDE_dom"/>
</dbReference>
<evidence type="ECO:0000256" key="1">
    <source>
        <dbReference type="ARBA" id="ARBA00007277"/>
    </source>
</evidence>
<evidence type="ECO:0000256" key="7">
    <source>
        <dbReference type="SAM" id="SignalP"/>
    </source>
</evidence>
<dbReference type="GO" id="GO:0006071">
    <property type="term" value="P:glycerol metabolic process"/>
    <property type="evidence" value="ECO:0007669"/>
    <property type="project" value="UniProtKB-KW"/>
</dbReference>
<evidence type="ECO:0000256" key="6">
    <source>
        <dbReference type="ARBA" id="ARBA00047512"/>
    </source>
</evidence>
<comment type="similarity">
    <text evidence="1">Belongs to the glycerophosphoryl diester phosphodiesterase family.</text>
</comment>
<name>A0A948WZ66_9GAMM</name>
<feature type="domain" description="GP-PDE" evidence="8">
    <location>
        <begin position="32"/>
        <end position="356"/>
    </location>
</feature>
<evidence type="ECO:0000256" key="3">
    <source>
        <dbReference type="ARBA" id="ARBA00022729"/>
    </source>
</evidence>
<dbReference type="PROSITE" id="PS51704">
    <property type="entry name" value="GP_PDE"/>
    <property type="match status" value="1"/>
</dbReference>
<feature type="chain" id="PRO_5036955107" description="glycerophosphodiester phosphodiesterase" evidence="7">
    <location>
        <begin position="24"/>
        <end position="365"/>
    </location>
</feature>
<sequence>MILPLAVAGSLFAGIAVASVASAAETMAVNEKIIVAHRGASAYLPEHTLESKALAYNMGVAYLEQDLAMTRDNKLVVIHDHYLDRVTDVADKFPDRARADGRYYVIDFDLDEIKSLNFTEGFNLVEGKRVQVYPKRFPMFASTFKIHTFEEEIEFIQGLNKTMGKDIGLYVETKAPWFHKQEGKDISRATLEVLKKYGYTSRESNVLFQTFDYPDLKYVKDTLMPELGVDLKTVILITGNDSHETYELKDGKWEPYDFNYLLNPDNFAEISKYADGMGPAYNMLFDLEKTTKDHIVVNDLVKNAHAHGMVVHPYTVRADALPEYATDVNELYQAILIDADADGVFTDFPDLGVAFLQKYQAEHSK</sequence>
<evidence type="ECO:0000259" key="8">
    <source>
        <dbReference type="PROSITE" id="PS51704"/>
    </source>
</evidence>
<dbReference type="InterPro" id="IPR017946">
    <property type="entry name" value="PLC-like_Pdiesterase_TIM-brl"/>
</dbReference>
<gene>
    <name evidence="9" type="primary">glpQ</name>
    <name evidence="9" type="ORF">H9847_02600</name>
</gene>
<evidence type="ECO:0000256" key="5">
    <source>
        <dbReference type="ARBA" id="ARBA00022801"/>
    </source>
</evidence>
<keyword evidence="3 7" id="KW-0732">Signal</keyword>
<dbReference type="EMBL" id="JAHLFE010000045">
    <property type="protein sequence ID" value="MBU3843749.1"/>
    <property type="molecule type" value="Genomic_DNA"/>
</dbReference>
<keyword evidence="5 9" id="KW-0378">Hydrolase</keyword>
<dbReference type="GO" id="GO:0008889">
    <property type="term" value="F:glycerophosphodiester phosphodiesterase activity"/>
    <property type="evidence" value="ECO:0007669"/>
    <property type="project" value="UniProtKB-EC"/>
</dbReference>